<sequence>MSKKQISLKLSTVTLAVLLASCGGGGSEGYFNEQGSGSTIGSGSGSEVTAPKLSEKSFIEIDSSQPTLNINGDKASITIRLTDKNGGGVASKPVTLVLDETSRKNGLINSGVSAQNTDENGYAIFTISLKQATSDVVIAELLKNGVNISAVYTETDKTQAVQTLNLRVIDSDSSVETALYNLRLKANKQLLNVKGDNAIITVQVVNNNGAVISGQNITLKVLDAKNNFVILAKDKAISDSLGESLFEISIPSELSTEQKNLLVTNGIQVEASVTDENKLTTIQNFTLRVSATEGSQAVPNITFGRTQKLATVNNELDYQETLSVRVVDKDGNPIPDTDFTINMQVVQKASGHFVLGKTFEGLLAQDKAILKNDIEAINFTINTLNLRKSALESKKLNNPIEFTTADQNELDEIPAKVNDATDELKDVKLEQALLDVYEIPKRIQYSCTAQKTANDIATKLTGTQITNIGNTYTATTDKDGQFKFELSYFKTYAAWQTIRLNVKPKNESVMYSMSYDYPLGLLKSDFESEDTQPFDMSPYNSSSLISPCPTTKPWAGIL</sequence>
<dbReference type="InterPro" id="IPR008964">
    <property type="entry name" value="Invasin/intimin_cell_adhesion"/>
</dbReference>
<dbReference type="InterPro" id="IPR013783">
    <property type="entry name" value="Ig-like_fold"/>
</dbReference>
<dbReference type="SUPFAM" id="SSF49373">
    <property type="entry name" value="Invasin/intimin cell-adhesion fragments"/>
    <property type="match status" value="1"/>
</dbReference>
<comment type="caution">
    <text evidence="1">The sequence shown here is derived from an EMBL/GenBank/DDBJ whole genome shotgun (WGS) entry which is preliminary data.</text>
</comment>
<name>A0ABX1V3F1_9GAMM</name>
<gene>
    <name evidence="1" type="ORF">HLH13_10730</name>
</gene>
<dbReference type="Proteomes" id="UP000546536">
    <property type="component" value="Unassembled WGS sequence"/>
</dbReference>
<reference evidence="1 2" key="1">
    <citation type="submission" date="2020-04" db="EMBL/GenBank/DDBJ databases">
        <title>Acinetobacter Taxon 24.</title>
        <authorList>
            <person name="Nemec A."/>
            <person name="Radolfova-Krizova L."/>
            <person name="Higgins P.G."/>
            <person name="Spanelova P."/>
        </authorList>
    </citation>
    <scope>NUCLEOTIDE SEQUENCE [LARGE SCALE GENOMIC DNA]</scope>
    <source>
        <strain evidence="1 2">ANC 4279</strain>
    </source>
</reference>
<dbReference type="EMBL" id="JABERG010000015">
    <property type="protein sequence ID" value="NNH88166.1"/>
    <property type="molecule type" value="Genomic_DNA"/>
</dbReference>
<accession>A0ABX1V3F1</accession>
<keyword evidence="2" id="KW-1185">Reference proteome</keyword>
<proteinExistence type="predicted"/>
<evidence type="ECO:0000313" key="1">
    <source>
        <dbReference type="EMBL" id="NNH88166.1"/>
    </source>
</evidence>
<evidence type="ECO:0000313" key="2">
    <source>
        <dbReference type="Proteomes" id="UP000546536"/>
    </source>
</evidence>
<dbReference type="Gene3D" id="2.60.40.10">
    <property type="entry name" value="Immunoglobulins"/>
    <property type="match status" value="1"/>
</dbReference>
<dbReference type="RefSeq" id="WP_171544669.1">
    <property type="nucleotide sequence ID" value="NZ_JABERG010000015.1"/>
</dbReference>
<organism evidence="1 2">
    <name type="scientific">Acinetobacter terrae</name>
    <dbReference type="NCBI Taxonomy" id="2731247"/>
    <lineage>
        <taxon>Bacteria</taxon>
        <taxon>Pseudomonadati</taxon>
        <taxon>Pseudomonadota</taxon>
        <taxon>Gammaproteobacteria</taxon>
        <taxon>Moraxellales</taxon>
        <taxon>Moraxellaceae</taxon>
        <taxon>Acinetobacter</taxon>
        <taxon>Acinetobacter Taxon 24</taxon>
    </lineage>
</organism>
<dbReference type="PROSITE" id="PS51257">
    <property type="entry name" value="PROKAR_LIPOPROTEIN"/>
    <property type="match status" value="1"/>
</dbReference>
<protein>
    <submittedName>
        <fullName evidence="1">Ig-like domain-containing protein</fullName>
    </submittedName>
</protein>